<name>A0A0S2DK59_LYSEN</name>
<dbReference type="KEGG" id="lez:GLE_3685"/>
<dbReference type="PANTHER" id="PTHR46797">
    <property type="entry name" value="HTH-TYPE TRANSCRIPTIONAL REGULATOR"/>
    <property type="match status" value="1"/>
</dbReference>
<dbReference type="InterPro" id="IPR013096">
    <property type="entry name" value="Cupin_2"/>
</dbReference>
<proteinExistence type="predicted"/>
<dbReference type="InterPro" id="IPR011051">
    <property type="entry name" value="RmlC_Cupin_sf"/>
</dbReference>
<dbReference type="CDD" id="cd02209">
    <property type="entry name" value="cupin_XRE_C"/>
    <property type="match status" value="1"/>
</dbReference>
<dbReference type="InterPro" id="IPR014710">
    <property type="entry name" value="RmlC-like_jellyroll"/>
</dbReference>
<sequence length="187" mass="20585">MAARLRSLRKKYGWTIEALAQQTGLTKSYLSKVERGLSVPSIAVALKLAHAFKIDVEQLFSDATGERASYTVVRAGERTPIARSGKASKPAYEGIATQLSHKRLLPFMMYPPKDFATSEFKEHAGEELMFVHKGEVEVMLAGQSVRLGVGDSLYFDAQIPHRVRSAGAQQAQVLIVVHDAQAEAERD</sequence>
<evidence type="ECO:0000313" key="3">
    <source>
        <dbReference type="Proteomes" id="UP000061569"/>
    </source>
</evidence>
<reference evidence="2 3" key="1">
    <citation type="submission" date="2015-11" db="EMBL/GenBank/DDBJ databases">
        <title>Genome sequences of Lysobacter enzymogenes strain C3 and Lysobacter antibioticus ATCC 29479.</title>
        <authorList>
            <person name="Kobayashi D.Y."/>
        </authorList>
    </citation>
    <scope>NUCLEOTIDE SEQUENCE [LARGE SCALE GENOMIC DNA]</scope>
    <source>
        <strain evidence="2 3">C3</strain>
    </source>
</reference>
<dbReference type="GO" id="GO:0003700">
    <property type="term" value="F:DNA-binding transcription factor activity"/>
    <property type="evidence" value="ECO:0007669"/>
    <property type="project" value="TreeGrafter"/>
</dbReference>
<dbReference type="SMART" id="SM00530">
    <property type="entry name" value="HTH_XRE"/>
    <property type="match status" value="1"/>
</dbReference>
<protein>
    <submittedName>
        <fullName evidence="2">DNA-binding protein</fullName>
    </submittedName>
</protein>
<dbReference type="Gene3D" id="2.60.120.10">
    <property type="entry name" value="Jelly Rolls"/>
    <property type="match status" value="1"/>
</dbReference>
<dbReference type="InterPro" id="IPR001387">
    <property type="entry name" value="Cro/C1-type_HTH"/>
</dbReference>
<dbReference type="PANTHER" id="PTHR46797:SF1">
    <property type="entry name" value="METHYLPHOSPHONATE SYNTHASE"/>
    <property type="match status" value="1"/>
</dbReference>
<dbReference type="Pfam" id="PF07883">
    <property type="entry name" value="Cupin_2"/>
    <property type="match status" value="1"/>
</dbReference>
<dbReference type="Pfam" id="PF01381">
    <property type="entry name" value="HTH_3"/>
    <property type="match status" value="1"/>
</dbReference>
<dbReference type="InterPro" id="IPR050807">
    <property type="entry name" value="TransReg_Diox_bact_type"/>
</dbReference>
<dbReference type="InterPro" id="IPR010982">
    <property type="entry name" value="Lambda_DNA-bd_dom_sf"/>
</dbReference>
<organism evidence="2 3">
    <name type="scientific">Lysobacter enzymogenes</name>
    <dbReference type="NCBI Taxonomy" id="69"/>
    <lineage>
        <taxon>Bacteria</taxon>
        <taxon>Pseudomonadati</taxon>
        <taxon>Pseudomonadota</taxon>
        <taxon>Gammaproteobacteria</taxon>
        <taxon>Lysobacterales</taxon>
        <taxon>Lysobacteraceae</taxon>
        <taxon>Lysobacter</taxon>
    </lineage>
</organism>
<dbReference type="SUPFAM" id="SSF47413">
    <property type="entry name" value="lambda repressor-like DNA-binding domains"/>
    <property type="match status" value="1"/>
</dbReference>
<evidence type="ECO:0000256" key="1">
    <source>
        <dbReference type="ARBA" id="ARBA00023125"/>
    </source>
</evidence>
<keyword evidence="1 2" id="KW-0238">DNA-binding</keyword>
<dbReference type="CDD" id="cd00093">
    <property type="entry name" value="HTH_XRE"/>
    <property type="match status" value="1"/>
</dbReference>
<dbReference type="Proteomes" id="UP000061569">
    <property type="component" value="Chromosome"/>
</dbReference>
<dbReference type="EMBL" id="CP013140">
    <property type="protein sequence ID" value="ALN59029.1"/>
    <property type="molecule type" value="Genomic_DNA"/>
</dbReference>
<accession>A0A0S2DK59</accession>
<dbReference type="SUPFAM" id="SSF51182">
    <property type="entry name" value="RmlC-like cupins"/>
    <property type="match status" value="1"/>
</dbReference>
<dbReference type="STRING" id="69.GLE_3685"/>
<dbReference type="PATRIC" id="fig|69.6.peg.3629"/>
<dbReference type="Gene3D" id="1.10.260.40">
    <property type="entry name" value="lambda repressor-like DNA-binding domains"/>
    <property type="match status" value="1"/>
</dbReference>
<dbReference type="PROSITE" id="PS50943">
    <property type="entry name" value="HTH_CROC1"/>
    <property type="match status" value="1"/>
</dbReference>
<dbReference type="OrthoDB" id="3034420at2"/>
<dbReference type="AlphaFoldDB" id="A0A0S2DK59"/>
<dbReference type="GO" id="GO:0003677">
    <property type="term" value="F:DNA binding"/>
    <property type="evidence" value="ECO:0007669"/>
    <property type="project" value="UniProtKB-KW"/>
</dbReference>
<evidence type="ECO:0000313" key="2">
    <source>
        <dbReference type="EMBL" id="ALN59029.1"/>
    </source>
</evidence>
<gene>
    <name evidence="2" type="ORF">GLE_3685</name>
</gene>
<dbReference type="GO" id="GO:0005829">
    <property type="term" value="C:cytosol"/>
    <property type="evidence" value="ECO:0007669"/>
    <property type="project" value="TreeGrafter"/>
</dbReference>